<dbReference type="InterPro" id="IPR018060">
    <property type="entry name" value="HTH_AraC"/>
</dbReference>
<dbReference type="EMBL" id="BAABBO010000001">
    <property type="protein sequence ID" value="GAA3950873.1"/>
    <property type="molecule type" value="Genomic_DNA"/>
</dbReference>
<dbReference type="InterPro" id="IPR050204">
    <property type="entry name" value="AraC_XylS_family_regulators"/>
</dbReference>
<dbReference type="SMART" id="SM00342">
    <property type="entry name" value="HTH_ARAC"/>
    <property type="match status" value="1"/>
</dbReference>
<keyword evidence="1" id="KW-0805">Transcription regulation</keyword>
<dbReference type="Gene3D" id="1.10.10.60">
    <property type="entry name" value="Homeodomain-like"/>
    <property type="match status" value="1"/>
</dbReference>
<evidence type="ECO:0000313" key="6">
    <source>
        <dbReference type="Proteomes" id="UP001501337"/>
    </source>
</evidence>
<dbReference type="InterPro" id="IPR011051">
    <property type="entry name" value="RmlC_Cupin_sf"/>
</dbReference>
<dbReference type="InterPro" id="IPR018062">
    <property type="entry name" value="HTH_AraC-typ_CS"/>
</dbReference>
<comment type="caution">
    <text evidence="5">The sequence shown here is derived from an EMBL/GenBank/DDBJ whole genome shotgun (WGS) entry which is preliminary data.</text>
</comment>
<name>A0ABP7NQ67_9GAMM</name>
<sequence length="289" mass="32305">MTQVQSRYSAEYCSLEHPDFHTSCFRGDAILESPLEYSGERSGYFEFWTVLFGQLNFSYGDQAWALSAGDLLCFSAVHPHGVMAASQDCRLLRMRVPLAELVQSLPMGELTRLLQEATPFQTVLDSRMPLSRVLDWVGDLQNAHSELTALVLDEALLYLRRRMLEVSRSTTAVSPIPMVSQRGLQQTARMVEFIAENFRSDINIVDIADAAGLPKSTAMAVFKATLGSSILSFLTDMRLRHAKAQLVSSTMQVAGIAYDSGFSSLTRFYEVFARHTSMTPLQYRRASYG</sequence>
<evidence type="ECO:0000313" key="5">
    <source>
        <dbReference type="EMBL" id="GAA3950873.1"/>
    </source>
</evidence>
<dbReference type="Pfam" id="PF12833">
    <property type="entry name" value="HTH_18"/>
    <property type="match status" value="1"/>
</dbReference>
<dbReference type="SUPFAM" id="SSF46689">
    <property type="entry name" value="Homeodomain-like"/>
    <property type="match status" value="1"/>
</dbReference>
<dbReference type="PANTHER" id="PTHR46796:SF6">
    <property type="entry name" value="ARAC SUBFAMILY"/>
    <property type="match status" value="1"/>
</dbReference>
<accession>A0ABP7NQ67</accession>
<evidence type="ECO:0000259" key="4">
    <source>
        <dbReference type="PROSITE" id="PS01124"/>
    </source>
</evidence>
<protein>
    <submittedName>
        <fullName evidence="5">Helix-turn-helix domain-containing protein</fullName>
    </submittedName>
</protein>
<feature type="domain" description="HTH araC/xylS-type" evidence="4">
    <location>
        <begin position="188"/>
        <end position="286"/>
    </location>
</feature>
<dbReference type="PANTHER" id="PTHR46796">
    <property type="entry name" value="HTH-TYPE TRANSCRIPTIONAL ACTIVATOR RHAS-RELATED"/>
    <property type="match status" value="1"/>
</dbReference>
<dbReference type="PROSITE" id="PS01124">
    <property type="entry name" value="HTH_ARAC_FAMILY_2"/>
    <property type="match status" value="1"/>
</dbReference>
<evidence type="ECO:0000256" key="2">
    <source>
        <dbReference type="ARBA" id="ARBA00023125"/>
    </source>
</evidence>
<dbReference type="Gene3D" id="2.60.120.10">
    <property type="entry name" value="Jelly Rolls"/>
    <property type="match status" value="1"/>
</dbReference>
<dbReference type="RefSeq" id="WP_344803407.1">
    <property type="nucleotide sequence ID" value="NZ_BAABBO010000001.1"/>
</dbReference>
<keyword evidence="3" id="KW-0804">Transcription</keyword>
<dbReference type="SUPFAM" id="SSF51182">
    <property type="entry name" value="RmlC-like cupins"/>
    <property type="match status" value="1"/>
</dbReference>
<evidence type="ECO:0000256" key="3">
    <source>
        <dbReference type="ARBA" id="ARBA00023163"/>
    </source>
</evidence>
<gene>
    <name evidence="5" type="ORF">GCM10022278_07520</name>
</gene>
<dbReference type="PROSITE" id="PS00041">
    <property type="entry name" value="HTH_ARAC_FAMILY_1"/>
    <property type="match status" value="1"/>
</dbReference>
<organism evidence="5 6">
    <name type="scientific">Allohahella marinimesophila</name>
    <dbReference type="NCBI Taxonomy" id="1054972"/>
    <lineage>
        <taxon>Bacteria</taxon>
        <taxon>Pseudomonadati</taxon>
        <taxon>Pseudomonadota</taxon>
        <taxon>Gammaproteobacteria</taxon>
        <taxon>Oceanospirillales</taxon>
        <taxon>Hahellaceae</taxon>
        <taxon>Allohahella</taxon>
    </lineage>
</organism>
<dbReference type="InterPro" id="IPR014710">
    <property type="entry name" value="RmlC-like_jellyroll"/>
</dbReference>
<keyword evidence="6" id="KW-1185">Reference proteome</keyword>
<evidence type="ECO:0000256" key="1">
    <source>
        <dbReference type="ARBA" id="ARBA00023015"/>
    </source>
</evidence>
<proteinExistence type="predicted"/>
<dbReference type="Proteomes" id="UP001501337">
    <property type="component" value="Unassembled WGS sequence"/>
</dbReference>
<keyword evidence="2" id="KW-0238">DNA-binding</keyword>
<reference evidence="6" key="1">
    <citation type="journal article" date="2019" name="Int. J. Syst. Evol. Microbiol.">
        <title>The Global Catalogue of Microorganisms (GCM) 10K type strain sequencing project: providing services to taxonomists for standard genome sequencing and annotation.</title>
        <authorList>
            <consortium name="The Broad Institute Genomics Platform"/>
            <consortium name="The Broad Institute Genome Sequencing Center for Infectious Disease"/>
            <person name="Wu L."/>
            <person name="Ma J."/>
        </authorList>
    </citation>
    <scope>NUCLEOTIDE SEQUENCE [LARGE SCALE GENOMIC DNA]</scope>
    <source>
        <strain evidence="6">JCM 17555</strain>
    </source>
</reference>
<dbReference type="InterPro" id="IPR009057">
    <property type="entry name" value="Homeodomain-like_sf"/>
</dbReference>